<name>A0ABV3LRU4_9ACTN</name>
<gene>
    <name evidence="1" type="ORF">AB0887_09420</name>
</gene>
<protein>
    <submittedName>
        <fullName evidence="1">Uncharacterized protein</fullName>
    </submittedName>
</protein>
<evidence type="ECO:0000313" key="1">
    <source>
        <dbReference type="EMBL" id="MEW2362167.1"/>
    </source>
</evidence>
<keyword evidence="2" id="KW-1185">Reference proteome</keyword>
<dbReference type="RefSeq" id="WP_359771260.1">
    <property type="nucleotide sequence ID" value="NZ_JBEYRR010000001.1"/>
</dbReference>
<dbReference type="Proteomes" id="UP001553843">
    <property type="component" value="Unassembled WGS sequence"/>
</dbReference>
<comment type="caution">
    <text evidence="1">The sequence shown here is derived from an EMBL/GenBank/DDBJ whole genome shotgun (WGS) entry which is preliminary data.</text>
</comment>
<organism evidence="1 2">
    <name type="scientific">Streptomyces huasconensis</name>
    <dbReference type="NCBI Taxonomy" id="1854574"/>
    <lineage>
        <taxon>Bacteria</taxon>
        <taxon>Bacillati</taxon>
        <taxon>Actinomycetota</taxon>
        <taxon>Actinomycetes</taxon>
        <taxon>Kitasatosporales</taxon>
        <taxon>Streptomycetaceae</taxon>
        <taxon>Streptomyces</taxon>
    </lineage>
</organism>
<accession>A0ABV3LRU4</accession>
<proteinExistence type="predicted"/>
<reference evidence="1 2" key="1">
    <citation type="submission" date="2024-06" db="EMBL/GenBank/DDBJ databases">
        <title>The Natural Products Discovery Center: Release of the First 8490 Sequenced Strains for Exploring Actinobacteria Biosynthetic Diversity.</title>
        <authorList>
            <person name="Kalkreuter E."/>
            <person name="Kautsar S.A."/>
            <person name="Yang D."/>
            <person name="Bader C.D."/>
            <person name="Teijaro C.N."/>
            <person name="Fluegel L."/>
            <person name="Davis C.M."/>
            <person name="Simpson J.R."/>
            <person name="Lauterbach L."/>
            <person name="Steele A.D."/>
            <person name="Gui C."/>
            <person name="Meng S."/>
            <person name="Li G."/>
            <person name="Viehrig K."/>
            <person name="Ye F."/>
            <person name="Su P."/>
            <person name="Kiefer A.F."/>
            <person name="Nichols A."/>
            <person name="Cepeda A.J."/>
            <person name="Yan W."/>
            <person name="Fan B."/>
            <person name="Jiang Y."/>
            <person name="Adhikari A."/>
            <person name="Zheng C.-J."/>
            <person name="Schuster L."/>
            <person name="Cowan T.M."/>
            <person name="Smanski M.J."/>
            <person name="Chevrette M.G."/>
            <person name="De Carvalho L.P.S."/>
            <person name="Shen B."/>
        </authorList>
    </citation>
    <scope>NUCLEOTIDE SEQUENCE [LARGE SCALE GENOMIC DNA]</scope>
    <source>
        <strain evidence="1 2">NPDC047833</strain>
    </source>
</reference>
<dbReference type="EMBL" id="JBEYRS010000003">
    <property type="protein sequence ID" value="MEW2362167.1"/>
    <property type="molecule type" value="Genomic_DNA"/>
</dbReference>
<evidence type="ECO:0000313" key="2">
    <source>
        <dbReference type="Proteomes" id="UP001553843"/>
    </source>
</evidence>
<sequence length="77" mass="8363">MLTRLERLGGRMLDRLVPRVDASAAEAACWCYECVRGTSSSGCASTGHTWYRKQPCGGGTWVFHRCANCSPGSGYCI</sequence>